<feature type="domain" description="Outer membrane lipoprotein BamD-like" evidence="4">
    <location>
        <begin position="610"/>
        <end position="732"/>
    </location>
</feature>
<keyword evidence="3" id="KW-0802">TPR repeat</keyword>
<keyword evidence="2" id="KW-0132">Cell division</keyword>
<dbReference type="SUPFAM" id="SSF48452">
    <property type="entry name" value="TPR-like"/>
    <property type="match status" value="1"/>
</dbReference>
<evidence type="ECO:0000256" key="1">
    <source>
        <dbReference type="ARBA" id="ARBA00022729"/>
    </source>
</evidence>
<name>A0A2X0QTR3_9PROT</name>
<dbReference type="InterPro" id="IPR011990">
    <property type="entry name" value="TPR-like_helical_dom_sf"/>
</dbReference>
<dbReference type="GO" id="GO:0030288">
    <property type="term" value="C:outer membrane-bounded periplasmic space"/>
    <property type="evidence" value="ECO:0007669"/>
    <property type="project" value="UniProtKB-UniRule"/>
</dbReference>
<dbReference type="PROSITE" id="PS50005">
    <property type="entry name" value="TPR"/>
    <property type="match status" value="1"/>
</dbReference>
<dbReference type="EMBL" id="LS423452">
    <property type="protein sequence ID" value="SPS04978.1"/>
    <property type="molecule type" value="Genomic_DNA"/>
</dbReference>
<dbReference type="Pfam" id="PF16331">
    <property type="entry name" value="TolA_bind_tri"/>
    <property type="match status" value="1"/>
</dbReference>
<comment type="subcellular location">
    <subcellularLocation>
        <location evidence="2">Periplasm</location>
    </subcellularLocation>
</comment>
<dbReference type="SMART" id="SM00028">
    <property type="entry name" value="TPR"/>
    <property type="match status" value="2"/>
</dbReference>
<dbReference type="GO" id="GO:0070206">
    <property type="term" value="P:protein trimerization"/>
    <property type="evidence" value="ECO:0007669"/>
    <property type="project" value="InterPro"/>
</dbReference>
<dbReference type="GO" id="GO:0043093">
    <property type="term" value="P:FtsZ-dependent cytokinesis"/>
    <property type="evidence" value="ECO:0007669"/>
    <property type="project" value="UniProtKB-UniRule"/>
</dbReference>
<proteinExistence type="inferred from homology"/>
<evidence type="ECO:0000256" key="3">
    <source>
        <dbReference type="PROSITE-ProRule" id="PRU00339"/>
    </source>
</evidence>
<comment type="similarity">
    <text evidence="2">Belongs to the CpoB family.</text>
</comment>
<evidence type="ECO:0000259" key="4">
    <source>
        <dbReference type="Pfam" id="PF13525"/>
    </source>
</evidence>
<dbReference type="InterPro" id="IPR032519">
    <property type="entry name" value="YbgF_tri"/>
</dbReference>
<dbReference type="InterPro" id="IPR034706">
    <property type="entry name" value="CpoB"/>
</dbReference>
<evidence type="ECO:0000256" key="2">
    <source>
        <dbReference type="HAMAP-Rule" id="MF_02066"/>
    </source>
</evidence>
<keyword evidence="2" id="KW-0574">Periplasm</keyword>
<feature type="domain" description="YbgF trimerisation" evidence="5">
    <location>
        <begin position="270"/>
        <end position="332"/>
    </location>
</feature>
<dbReference type="Gene3D" id="1.25.40.10">
    <property type="entry name" value="Tetratricopeptide repeat domain"/>
    <property type="match status" value="1"/>
</dbReference>
<evidence type="ECO:0000313" key="6">
    <source>
        <dbReference type="EMBL" id="SPS04978.1"/>
    </source>
</evidence>
<feature type="chain" id="PRO_5016184417" description="Cell division coordinator CpoB" evidence="2">
    <location>
        <begin position="21"/>
        <end position="732"/>
    </location>
</feature>
<dbReference type="AlphaFoldDB" id="A0A2X0QTR3"/>
<dbReference type="InterPro" id="IPR039565">
    <property type="entry name" value="BamD-like"/>
</dbReference>
<comment type="function">
    <text evidence="2">Mediates coordination of peptidoglycan synthesis and outer membrane constriction during cell division.</text>
</comment>
<dbReference type="InterPro" id="IPR014162">
    <property type="entry name" value="CpoB_C"/>
</dbReference>
<reference evidence="6" key="1">
    <citation type="submission" date="2018-05" db="EMBL/GenBank/DDBJ databases">
        <authorList>
            <person name="Lanie J.A."/>
            <person name="Ng W.-L."/>
            <person name="Kazmierczak K.M."/>
            <person name="Andrzejewski T.M."/>
            <person name="Davidsen T.M."/>
            <person name="Wayne K.J."/>
            <person name="Tettelin H."/>
            <person name="Glass J.I."/>
            <person name="Rusch D."/>
            <person name="Podicherti R."/>
            <person name="Tsui H.-C.T."/>
            <person name="Winkler M.E."/>
        </authorList>
    </citation>
    <scope>NUCLEOTIDE SEQUENCE</scope>
    <source>
        <strain evidence="6">KNB</strain>
    </source>
</reference>
<keyword evidence="2" id="KW-0131">Cell cycle</keyword>
<protein>
    <recommendedName>
        <fullName evidence="2">Cell division coordinator CpoB</fullName>
    </recommendedName>
</protein>
<dbReference type="InterPro" id="IPR019734">
    <property type="entry name" value="TPR_rpt"/>
</dbReference>
<keyword evidence="1 2" id="KW-0732">Signal</keyword>
<gene>
    <name evidence="2" type="primary">cpoB</name>
    <name evidence="6" type="ORF">NITFAB_0567</name>
</gene>
<feature type="coiled-coil region" evidence="2">
    <location>
        <begin position="374"/>
        <end position="426"/>
    </location>
</feature>
<organism evidence="6">
    <name type="scientific">Candidatus Nitrotoga fabula</name>
    <dbReference type="NCBI Taxonomy" id="2182327"/>
    <lineage>
        <taxon>Bacteria</taxon>
        <taxon>Pseudomonadati</taxon>
        <taxon>Pseudomonadota</taxon>
        <taxon>Betaproteobacteria</taxon>
        <taxon>Nitrosomonadales</taxon>
        <taxon>Gallionellaceae</taxon>
        <taxon>Candidatus Nitrotoga</taxon>
    </lineage>
</organism>
<keyword evidence="2" id="KW-0175">Coiled coil</keyword>
<dbReference type="PANTHER" id="PTHR43977">
    <property type="entry name" value="STRUCTURAL MAINTENANCE OF CHROMOSOMES PROTEIN 3"/>
    <property type="match status" value="1"/>
</dbReference>
<dbReference type="NCBIfam" id="TIGR02795">
    <property type="entry name" value="tol_pal_ybgF"/>
    <property type="match status" value="1"/>
</dbReference>
<dbReference type="Gene3D" id="1.20.5.110">
    <property type="match status" value="1"/>
</dbReference>
<feature type="signal peptide" evidence="2">
    <location>
        <begin position="1"/>
        <end position="20"/>
    </location>
</feature>
<dbReference type="HAMAP" id="MF_02066">
    <property type="entry name" value="CpoB"/>
    <property type="match status" value="1"/>
</dbReference>
<sequence precursor="true">MKLSTLLFAGCCVIAGQVQAALFSDDEAHNQIRLIRERVTDLEIARKQQEDAFRQQEDALKQQNSVIKKQEAALKQQEEALRQQDLIIKKQDSELKQLEVARKNQNEFAQGLQNQLGVQKSDLSRLFGKQETLDQHLKEVENLQTGNRAMLEKELQSLRSQSEDLKRNLQETEKRIGDTHKEQYNSILLAHDRIQKNLEEQAKQKLSELQDTSDQQKKLLAGIVAQQEEKFSQQELRVARLQNTLDQETELRTVLSKDLYKQQEDLKAGLVQLKEDFENQTQSTLGLQGQIDSQNAEFKKIQGHGEDLENRLKESSQRLSNIYADLDARIRNFDIEFKKQIQSVHKEVQQQVGQSEQTALNKLLEMDKHNAELIQQQNQSILSLQSALENQDKELRSQSSALLHNLQELERQQKELSSEMNKQLQRLNTVFVADLKKQMDTQSGEAGMLREQNVEFVQKLQDVEKRQAEVGKQQSGLTNKLQSQIAALNAELHKLRAQNEELVRNLNESKQGQASIGNQQAAALDMQAKLDAEQNAELRKLHSQNEDLIRSLQEIEKRQKDFYGDMDTTLRQFEAILTGASSGKASAPAVVQPAKPNAGVNGATGNPSAADSRAYDLASGKIKAGNYQHAVLDFQEFLKKYPDSAYAANAHYQMGYAYHNLKDYKNALDSYQLLVNKYASNEYVPDAMLGIADCQQQLKAVLGARKTLNQIIEKYPGSKFADMAKKRLDNMK</sequence>
<feature type="coiled-coil region" evidence="2">
    <location>
        <begin position="32"/>
        <end position="280"/>
    </location>
</feature>
<dbReference type="Pfam" id="PF13525">
    <property type="entry name" value="YfiO"/>
    <property type="match status" value="1"/>
</dbReference>
<accession>A0A2X0QTR3</accession>
<feature type="coiled-coil region" evidence="2">
    <location>
        <begin position="478"/>
        <end position="512"/>
    </location>
</feature>
<feature type="repeat" description="TPR" evidence="3">
    <location>
        <begin position="648"/>
        <end position="681"/>
    </location>
</feature>
<evidence type="ECO:0000259" key="5">
    <source>
        <dbReference type="Pfam" id="PF16331"/>
    </source>
</evidence>